<dbReference type="SMART" id="SM00448">
    <property type="entry name" value="REC"/>
    <property type="match status" value="1"/>
</dbReference>
<dbReference type="FunFam" id="3.40.50.2300:FF:000235">
    <property type="entry name" value="Probable nik-1 protein (Os-1p protein)"/>
    <property type="match status" value="1"/>
</dbReference>
<dbReference type="FunFam" id="3.30.565.10:FF:000015">
    <property type="entry name" value="Two-component osmosensing histidine kinase"/>
    <property type="match status" value="1"/>
</dbReference>
<dbReference type="GO" id="GO:0000155">
    <property type="term" value="F:phosphorelay sensor kinase activity"/>
    <property type="evidence" value="ECO:0007669"/>
    <property type="project" value="InterPro"/>
</dbReference>
<reference evidence="15" key="1">
    <citation type="submission" date="2002-11" db="EMBL/GenBank/DDBJ databases">
        <title>Cloning and characterization of two-component histidine kinase genes in Cochliobolus heterostrophus.</title>
        <authorList>
            <person name="Yoshimi A."/>
            <person name="Tanaka C."/>
            <person name="Tsuda M."/>
        </authorList>
    </citation>
    <scope>NUCLEOTIDE SEQUENCE</scope>
    <source>
        <strain evidence="15">E9002</strain>
    </source>
</reference>
<dbReference type="SMART" id="SM00388">
    <property type="entry name" value="HisKA"/>
    <property type="match status" value="1"/>
</dbReference>
<comment type="catalytic activity">
    <reaction evidence="1">
        <text>ATP + protein L-histidine = ADP + protein N-phospho-L-histidine.</text>
        <dbReference type="EC" id="2.7.13.3"/>
    </reaction>
</comment>
<evidence type="ECO:0000256" key="2">
    <source>
        <dbReference type="ARBA" id="ARBA00012438"/>
    </source>
</evidence>
<feature type="domain" description="Histidine kinase" evidence="12">
    <location>
        <begin position="566"/>
        <end position="790"/>
    </location>
</feature>
<evidence type="ECO:0000256" key="6">
    <source>
        <dbReference type="ARBA" id="ARBA00022741"/>
    </source>
</evidence>
<keyword evidence="6" id="KW-0547">Nucleotide-binding</keyword>
<dbReference type="Gene3D" id="1.20.120.1530">
    <property type="match status" value="2"/>
</dbReference>
<dbReference type="CDD" id="cd06225">
    <property type="entry name" value="HAMP"/>
    <property type="match status" value="2"/>
</dbReference>
<evidence type="ECO:0000256" key="1">
    <source>
        <dbReference type="ARBA" id="ARBA00000085"/>
    </source>
</evidence>
<evidence type="ECO:0000256" key="8">
    <source>
        <dbReference type="ARBA" id="ARBA00022840"/>
    </source>
</evidence>
<dbReference type="EC" id="2.7.13.3" evidence="2"/>
<keyword evidence="5" id="KW-0677">Repeat</keyword>
<dbReference type="GO" id="GO:0071474">
    <property type="term" value="P:cellular hyperosmotic response"/>
    <property type="evidence" value="ECO:0007669"/>
    <property type="project" value="TreeGrafter"/>
</dbReference>
<protein>
    <recommendedName>
        <fullName evidence="2">histidine kinase</fullName>
        <ecNumber evidence="2">2.7.13.3</ecNumber>
    </recommendedName>
</protein>
<organism evidence="15">
    <name type="scientific">Cochliobolus heterostrophus</name>
    <name type="common">Southern corn leaf blight fungus</name>
    <name type="synonym">Bipolaris maydis</name>
    <dbReference type="NCBI Taxonomy" id="5016"/>
    <lineage>
        <taxon>Eukaryota</taxon>
        <taxon>Fungi</taxon>
        <taxon>Dikarya</taxon>
        <taxon>Ascomycota</taxon>
        <taxon>Pezizomycotina</taxon>
        <taxon>Dothideomycetes</taxon>
        <taxon>Pleosporomycetidae</taxon>
        <taxon>Pleosporales</taxon>
        <taxon>Pleosporineae</taxon>
        <taxon>Pleosporaceae</taxon>
        <taxon>Bipolaris</taxon>
    </lineage>
</organism>
<dbReference type="Pfam" id="PF00512">
    <property type="entry name" value="HisKA"/>
    <property type="match status" value="1"/>
</dbReference>
<dbReference type="PANTHER" id="PTHR45339:SF1">
    <property type="entry name" value="HYBRID SIGNAL TRANSDUCTION HISTIDINE KINASE J"/>
    <property type="match status" value="1"/>
</dbReference>
<dbReference type="Pfam" id="PF02518">
    <property type="entry name" value="HATPase_c"/>
    <property type="match status" value="1"/>
</dbReference>
<dbReference type="GO" id="GO:0005524">
    <property type="term" value="F:ATP binding"/>
    <property type="evidence" value="ECO:0007669"/>
    <property type="project" value="UniProtKB-KW"/>
</dbReference>
<dbReference type="CDD" id="cd16922">
    <property type="entry name" value="HATPase_EvgS-ArcB-TorS-like"/>
    <property type="match status" value="1"/>
</dbReference>
<dbReference type="EMBL" id="AB095756">
    <property type="protein sequence ID" value="BAC78687.1"/>
    <property type="molecule type" value="Genomic_DNA"/>
</dbReference>
<name>Q7Z8T3_COCHE</name>
<accession>Q7Z8T3</accession>
<dbReference type="Pfam" id="PF00672">
    <property type="entry name" value="HAMP"/>
    <property type="match status" value="1"/>
</dbReference>
<dbReference type="PANTHER" id="PTHR45339">
    <property type="entry name" value="HYBRID SIGNAL TRANSDUCTION HISTIDINE KINASE J"/>
    <property type="match status" value="1"/>
</dbReference>
<feature type="modified residue" description="4-aspartylphosphate" evidence="10">
    <location>
        <position position="985"/>
    </location>
</feature>
<dbReference type="SUPFAM" id="SSF58104">
    <property type="entry name" value="Methyl-accepting chemotaxis protein (MCP) signaling domain"/>
    <property type="match status" value="2"/>
</dbReference>
<feature type="domain" description="HAMP" evidence="14">
    <location>
        <begin position="493"/>
        <end position="544"/>
    </location>
</feature>
<dbReference type="FunFam" id="1.10.287.130:FF:000002">
    <property type="entry name" value="Two-component osmosensing histidine kinase"/>
    <property type="match status" value="1"/>
</dbReference>
<dbReference type="SUPFAM" id="SSF52172">
    <property type="entry name" value="CheY-like"/>
    <property type="match status" value="2"/>
</dbReference>
<dbReference type="PRINTS" id="PR00344">
    <property type="entry name" value="BCTRLSENSOR"/>
</dbReference>
<dbReference type="InterPro" id="IPR003660">
    <property type="entry name" value="HAMP_dom"/>
</dbReference>
<evidence type="ECO:0000256" key="3">
    <source>
        <dbReference type="ARBA" id="ARBA00022553"/>
    </source>
</evidence>
<keyword evidence="9" id="KW-0902">Two-component regulatory system</keyword>
<dbReference type="InterPro" id="IPR003661">
    <property type="entry name" value="HisK_dim/P_dom"/>
</dbReference>
<feature type="domain" description="Response regulatory" evidence="13">
    <location>
        <begin position="936"/>
        <end position="1055"/>
    </location>
</feature>
<dbReference type="SMART" id="SM00304">
    <property type="entry name" value="HAMP"/>
    <property type="match status" value="4"/>
</dbReference>
<dbReference type="SUPFAM" id="SSF47384">
    <property type="entry name" value="Homodimeric domain of signal transducing histidine kinase"/>
    <property type="match status" value="1"/>
</dbReference>
<dbReference type="InterPro" id="IPR001789">
    <property type="entry name" value="Sig_transdc_resp-reg_receiver"/>
</dbReference>
<proteinExistence type="predicted"/>
<dbReference type="InterPro" id="IPR005467">
    <property type="entry name" value="His_kinase_dom"/>
</dbReference>
<feature type="region of interest" description="Disordered" evidence="11">
    <location>
        <begin position="1069"/>
        <end position="1145"/>
    </location>
</feature>
<feature type="compositionally biased region" description="Low complexity" evidence="11">
    <location>
        <begin position="1090"/>
        <end position="1100"/>
    </location>
</feature>
<dbReference type="PROSITE" id="PS50885">
    <property type="entry name" value="HAMP"/>
    <property type="match status" value="4"/>
</dbReference>
<feature type="domain" description="HAMP" evidence="14">
    <location>
        <begin position="214"/>
        <end position="269"/>
    </location>
</feature>
<dbReference type="PROSITE" id="PS50109">
    <property type="entry name" value="HIS_KIN"/>
    <property type="match status" value="1"/>
</dbReference>
<evidence type="ECO:0000256" key="11">
    <source>
        <dbReference type="SAM" id="MobiDB-lite"/>
    </source>
</evidence>
<feature type="domain" description="HAMP" evidence="14">
    <location>
        <begin position="401"/>
        <end position="453"/>
    </location>
</feature>
<dbReference type="Gene3D" id="1.10.287.130">
    <property type="match status" value="1"/>
</dbReference>
<gene>
    <name evidence="15" type="primary">Bmhk1</name>
</gene>
<dbReference type="SMART" id="SM00387">
    <property type="entry name" value="HATPase_c"/>
    <property type="match status" value="1"/>
</dbReference>
<dbReference type="Pfam" id="PF18947">
    <property type="entry name" value="HAMP_2"/>
    <property type="match status" value="1"/>
</dbReference>
<evidence type="ECO:0000256" key="7">
    <source>
        <dbReference type="ARBA" id="ARBA00022777"/>
    </source>
</evidence>
<sequence>MAAETYSGVAAIIRNLARQHDPARDPSFSAQVSANGAKTAANAIALPGPESEEKTQLEQELSALCSRIDFLEHKCSHAAAKSGQFPLTPAQESPDDGVLYTPAGAIRNSSAPPGQARRGSNKERAIWVSNWLAAKETNGGPEEPAAALTEEQLNYLRVHLNQQADQIRNQREHIDNLSREVNKQLTTQSMVFEHGIEDIGALKRELGKHQQANLAFQKALREIGAIVTAVAMGDLSKKVLIHAKEMDPEITLFKRTINTMVDQLQEFASQVTFLAREVGTEGRLGGQANLPGVAGIWAELTDSVNMMANNLTEQVREIAVVTTAVARGDLSRKVKAEVQGEILSLKITINTMVDRLNTFAQEVSKVAREVGTDGILGGQAQVDNVEGKWKDLTNNVNTMAQNLTLQVRSISEVTQAIAKGDMSRRVHVDAEGEIRLLKDTVNDMVMRLDEWSLAVKRVARDVGVDGKMGGQADVRDIDGRWKEITTDVNTMAQNLTSQVRAFGDITNAAMEGKFTQITVEASGEMDELKRKINQMVSSLRESIQRNTAAREAAELANKTKSEFLANMSHEIRTPMNGIIGMTQLTLDTDLTHAQREMLTIVHNLAGQLLTIIDDILDISKIEANRMVMEEIPFSMRGTIFNALKSLASRANERKLNLAYDVSYTVPDYVVGDSFRLRQIILNLVGNAIKFTEHGEVKVAISMAQEQDCGPDHYVFQFAVSDTGIGIRGDKLNLIFDTFQQADGSTTRKFGGTGLGLSISKRLVTLMGGRMWVESDFGKGSVFYFTCRVRLGKPEITAIQPQLVAYKQHTVLFVDQGNTGFSDQIIEHLKALDLVPMVVNSVEEVPETTKRADMPYDCVIVDNDKTARELRIAERFKYIPLVMLTPHVCISLRSALENGISSYMTTPCLPIDLGNALIPALDGRAAPLVSDHSKSFQILLAEDNAVNQKLAVRILEKYHHRVTVANNGLEAFEHIQKKRYDCVLMDVQMPVMGGFEATAKIREWERENGIPSTPVIALTAHAMVGDREKCLAAQMDDYLSKPLRQNQLIQTILRCATVGSTIYDHTSEPRYTASSHIPNLDLPGNSKDKATTGAASASTTSPKKRPQLETRGFTDRGGGADSPNLLAVDQTDNGSVERVRSLSASL</sequence>
<dbReference type="FunFam" id="1.20.120.1530:FF:000002">
    <property type="entry name" value="Two-component osmosensing histidine kinase"/>
    <property type="match status" value="1"/>
</dbReference>
<keyword evidence="7 15" id="KW-0418">Kinase</keyword>
<dbReference type="PROSITE" id="PS50110">
    <property type="entry name" value="RESPONSE_REGULATORY"/>
    <property type="match status" value="1"/>
</dbReference>
<keyword evidence="3 10" id="KW-0597">Phosphoprotein</keyword>
<dbReference type="InterPro" id="IPR011006">
    <property type="entry name" value="CheY-like_superfamily"/>
</dbReference>
<evidence type="ECO:0000259" key="12">
    <source>
        <dbReference type="PROSITE" id="PS50109"/>
    </source>
</evidence>
<evidence type="ECO:0000256" key="5">
    <source>
        <dbReference type="ARBA" id="ARBA00022737"/>
    </source>
</evidence>
<dbReference type="FunFam" id="1.20.120.1530:FF:000001">
    <property type="entry name" value="Two-component osmosensing histidine kinase"/>
    <property type="match status" value="1"/>
</dbReference>
<evidence type="ECO:0000256" key="4">
    <source>
        <dbReference type="ARBA" id="ARBA00022679"/>
    </source>
</evidence>
<dbReference type="InterPro" id="IPR004358">
    <property type="entry name" value="Sig_transdc_His_kin-like_C"/>
</dbReference>
<dbReference type="Pfam" id="PF00072">
    <property type="entry name" value="Response_reg"/>
    <property type="match status" value="1"/>
</dbReference>
<keyword evidence="4" id="KW-0808">Transferase</keyword>
<dbReference type="SUPFAM" id="SSF55874">
    <property type="entry name" value="ATPase domain of HSP90 chaperone/DNA topoisomerase II/histidine kinase"/>
    <property type="match status" value="1"/>
</dbReference>
<evidence type="ECO:0000256" key="9">
    <source>
        <dbReference type="ARBA" id="ARBA00023012"/>
    </source>
</evidence>
<evidence type="ECO:0000259" key="13">
    <source>
        <dbReference type="PROSITE" id="PS50110"/>
    </source>
</evidence>
<evidence type="ECO:0000313" key="15">
    <source>
        <dbReference type="EMBL" id="BAC78687.1"/>
    </source>
</evidence>
<dbReference type="CDD" id="cd17546">
    <property type="entry name" value="REC_hyHK_CKI1_RcsC-like"/>
    <property type="match status" value="1"/>
</dbReference>
<dbReference type="InterPro" id="IPR003594">
    <property type="entry name" value="HATPase_dom"/>
</dbReference>
<dbReference type="InterPro" id="IPR036890">
    <property type="entry name" value="HATPase_C_sf"/>
</dbReference>
<dbReference type="GO" id="GO:0016020">
    <property type="term" value="C:membrane"/>
    <property type="evidence" value="ECO:0007669"/>
    <property type="project" value="InterPro"/>
</dbReference>
<dbReference type="AlphaFoldDB" id="Q7Z8T3"/>
<dbReference type="Gene3D" id="3.30.565.10">
    <property type="entry name" value="Histidine kinase-like ATPase, C-terminal domain"/>
    <property type="match status" value="1"/>
</dbReference>
<dbReference type="Gene3D" id="3.40.50.2300">
    <property type="match status" value="1"/>
</dbReference>
<dbReference type="InterPro" id="IPR036097">
    <property type="entry name" value="HisK_dim/P_sf"/>
</dbReference>
<evidence type="ECO:0000256" key="10">
    <source>
        <dbReference type="PROSITE-ProRule" id="PRU00169"/>
    </source>
</evidence>
<evidence type="ECO:0000259" key="14">
    <source>
        <dbReference type="PROSITE" id="PS50885"/>
    </source>
</evidence>
<dbReference type="CDD" id="cd00082">
    <property type="entry name" value="HisKA"/>
    <property type="match status" value="1"/>
</dbReference>
<feature type="domain" description="HAMP" evidence="14">
    <location>
        <begin position="309"/>
        <end position="361"/>
    </location>
</feature>
<keyword evidence="8" id="KW-0067">ATP-binding</keyword>